<name>A0A9X7J083_9FIRM</name>
<dbReference type="InterPro" id="IPR043129">
    <property type="entry name" value="ATPase_NBD"/>
</dbReference>
<comment type="caution">
    <text evidence="4">The sequence shown here is derived from an EMBL/GenBank/DDBJ whole genome shotgun (WGS) entry which is preliminary data.</text>
</comment>
<keyword evidence="1" id="KW-0472">Membrane</keyword>
<feature type="domain" description="Actin homologue MreB-like C-terminal" evidence="3">
    <location>
        <begin position="191"/>
        <end position="314"/>
    </location>
</feature>
<protein>
    <recommendedName>
        <fullName evidence="6">Actin-like protein N-terminal domain-containing protein</fullName>
    </recommendedName>
</protein>
<dbReference type="InterPro" id="IPR040607">
    <property type="entry name" value="ALP_N"/>
</dbReference>
<reference evidence="4 5" key="1">
    <citation type="submission" date="2018-03" db="EMBL/GenBank/DDBJ databases">
        <title>Genome sequence of Moorella stamsii DSM 26217.</title>
        <authorList>
            <person name="Poehlein A."/>
            <person name="Daniel R."/>
        </authorList>
    </citation>
    <scope>NUCLEOTIDE SEQUENCE [LARGE SCALE GENOMIC DNA]</scope>
    <source>
        <strain evidence="5">DSM 26217</strain>
    </source>
</reference>
<evidence type="ECO:0000259" key="2">
    <source>
        <dbReference type="Pfam" id="PF17989"/>
    </source>
</evidence>
<organism evidence="4 5">
    <name type="scientific">Neomoorella stamsii</name>
    <dbReference type="NCBI Taxonomy" id="1266720"/>
    <lineage>
        <taxon>Bacteria</taxon>
        <taxon>Bacillati</taxon>
        <taxon>Bacillota</taxon>
        <taxon>Clostridia</taxon>
        <taxon>Neomoorellales</taxon>
        <taxon>Neomoorellaceae</taxon>
        <taxon>Neomoorella</taxon>
    </lineage>
</organism>
<evidence type="ECO:0000313" key="5">
    <source>
        <dbReference type="Proteomes" id="UP000239430"/>
    </source>
</evidence>
<dbReference type="InterPro" id="IPR049067">
    <property type="entry name" value="MreB-like_C"/>
</dbReference>
<dbReference type="SUPFAM" id="SSF53067">
    <property type="entry name" value="Actin-like ATPase domain"/>
    <property type="match status" value="2"/>
</dbReference>
<feature type="transmembrane region" description="Helical" evidence="1">
    <location>
        <begin position="299"/>
        <end position="319"/>
    </location>
</feature>
<proteinExistence type="predicted"/>
<dbReference type="RefSeq" id="WP_054937092.1">
    <property type="nucleotide sequence ID" value="NZ_PVXL01000076.1"/>
</dbReference>
<gene>
    <name evidence="4" type="ORF">MOST_30910</name>
</gene>
<feature type="domain" description="Actin-like protein N-terminal" evidence="2">
    <location>
        <begin position="19"/>
        <end position="174"/>
    </location>
</feature>
<dbReference type="Pfam" id="PF17989">
    <property type="entry name" value="ALP_N"/>
    <property type="match status" value="1"/>
</dbReference>
<dbReference type="AlphaFoldDB" id="A0A9X7J083"/>
<dbReference type="Pfam" id="PF21522">
    <property type="entry name" value="MreB-like_C"/>
    <property type="match status" value="1"/>
</dbReference>
<keyword evidence="1" id="KW-1133">Transmembrane helix</keyword>
<dbReference type="Gene3D" id="3.30.420.40">
    <property type="match status" value="2"/>
</dbReference>
<dbReference type="CDD" id="cd24025">
    <property type="entry name" value="ASKHA_NBD_ParM_pCBH-like"/>
    <property type="match status" value="1"/>
</dbReference>
<keyword evidence="1" id="KW-0812">Transmembrane</keyword>
<accession>A0A9X7J083</accession>
<evidence type="ECO:0000313" key="4">
    <source>
        <dbReference type="EMBL" id="PRR69211.1"/>
    </source>
</evidence>
<keyword evidence="5" id="KW-1185">Reference proteome</keyword>
<evidence type="ECO:0008006" key="6">
    <source>
        <dbReference type="Google" id="ProtNLM"/>
    </source>
</evidence>
<dbReference type="EMBL" id="PVXL01000076">
    <property type="protein sequence ID" value="PRR69211.1"/>
    <property type="molecule type" value="Genomic_DNA"/>
</dbReference>
<dbReference type="Proteomes" id="UP000239430">
    <property type="component" value="Unassembled WGS sequence"/>
</dbReference>
<sequence>MLAIQTNPQPAALAVKAVGIDVGYGFVKAVSPVARVSFPSVVAPYVEDPLSGMFRDGTGHKVKVRKISGEVEEKLVGEAALRSMAVTTSLSREKPANLHDLLLLAAAYLAGTGDKGPFPKQVDLAVGLPLAYFRAQKDALKKRLESLAAWVSVDGGEDRHISFGKVLVFPLGAGVVLAGDVALPKNGYLGVVDVGTYTTDYLLFEIRGDSVPCPLPEACGSLEAGVHLVHRALATEFQCQTGAPLAPAMYQEVVEDAFVGRPIHYAGKDINLEKALLKARRDVAQAIAQGVLAAWGGRAGFVALTILAGGGACLFVYYIGPAQIKRVEEYFAERKPYSPWREGGDLIAQKKRYRSGNKKSRQDTSLLPAGSEPYVRAAMGI</sequence>
<evidence type="ECO:0000259" key="3">
    <source>
        <dbReference type="Pfam" id="PF21522"/>
    </source>
</evidence>
<evidence type="ECO:0000256" key="1">
    <source>
        <dbReference type="SAM" id="Phobius"/>
    </source>
</evidence>